<dbReference type="AlphaFoldDB" id="A0AAD4EP29"/>
<dbReference type="InterPro" id="IPR023210">
    <property type="entry name" value="NADP_OxRdtase_dom"/>
</dbReference>
<evidence type="ECO:0000313" key="6">
    <source>
        <dbReference type="EMBL" id="KAG7284600.1"/>
    </source>
</evidence>
<dbReference type="Pfam" id="PF00248">
    <property type="entry name" value="Aldo_ket_red"/>
    <property type="match status" value="2"/>
</dbReference>
<dbReference type="InterPro" id="IPR036812">
    <property type="entry name" value="NAD(P)_OxRdtase_dom_sf"/>
</dbReference>
<protein>
    <recommendedName>
        <fullName evidence="5">NADP-dependent oxidoreductase domain-containing protein</fullName>
    </recommendedName>
</protein>
<dbReference type="GO" id="GO:0016616">
    <property type="term" value="F:oxidoreductase activity, acting on the CH-OH group of donors, NAD or NADP as acceptor"/>
    <property type="evidence" value="ECO:0007669"/>
    <property type="project" value="UniProtKB-ARBA"/>
</dbReference>
<keyword evidence="2" id="KW-0521">NADP</keyword>
<gene>
    <name evidence="6" type="ORF">NEMBOFW57_010978</name>
</gene>
<organism evidence="6 7">
    <name type="scientific">Staphylotrichum longicolle</name>
    <dbReference type="NCBI Taxonomy" id="669026"/>
    <lineage>
        <taxon>Eukaryota</taxon>
        <taxon>Fungi</taxon>
        <taxon>Dikarya</taxon>
        <taxon>Ascomycota</taxon>
        <taxon>Pezizomycotina</taxon>
        <taxon>Sordariomycetes</taxon>
        <taxon>Sordariomycetidae</taxon>
        <taxon>Sordariales</taxon>
        <taxon>Chaetomiaceae</taxon>
        <taxon>Staphylotrichum</taxon>
    </lineage>
</organism>
<keyword evidence="3" id="KW-0560">Oxidoreductase</keyword>
<sequence>MTPPPESFPLGSDGASRIPSRGLGTFQPDPKVYPPGSVKQSVLTALRAGYRHIDTSLRYGDGQGEREVGEAIRESGVPREDIFVVSKLENVFHAPEDVAVNLDMDLDYLGLDYVPYAYKKTEQGYGTQRREDGRVIDVASKYGKTPAQVLLCYLLRRGISVIPKSNNPDRIVENFDCLFELADGDFDRIDAIAGENGELGVRNLESRGYLGFDNYNEEVEEP</sequence>
<dbReference type="Proteomes" id="UP001197093">
    <property type="component" value="Unassembled WGS sequence"/>
</dbReference>
<proteinExistence type="inferred from homology"/>
<feature type="region of interest" description="Disordered" evidence="4">
    <location>
        <begin position="1"/>
        <end position="31"/>
    </location>
</feature>
<evidence type="ECO:0000256" key="2">
    <source>
        <dbReference type="ARBA" id="ARBA00022857"/>
    </source>
</evidence>
<comment type="caution">
    <text evidence="6">The sequence shown here is derived from an EMBL/GenBank/DDBJ whole genome shotgun (WGS) entry which is preliminary data.</text>
</comment>
<feature type="domain" description="NADP-dependent oxidoreductase" evidence="5">
    <location>
        <begin position="22"/>
        <end position="114"/>
    </location>
</feature>
<evidence type="ECO:0000256" key="1">
    <source>
        <dbReference type="ARBA" id="ARBA00007905"/>
    </source>
</evidence>
<name>A0AAD4EP29_9PEZI</name>
<evidence type="ECO:0000256" key="4">
    <source>
        <dbReference type="SAM" id="MobiDB-lite"/>
    </source>
</evidence>
<reference evidence="6" key="1">
    <citation type="submission" date="2023-02" db="EMBL/GenBank/DDBJ databases">
        <authorList>
            <person name="Palmer J.M."/>
        </authorList>
    </citation>
    <scope>NUCLEOTIDE SEQUENCE</scope>
    <source>
        <strain evidence="6">FW57</strain>
    </source>
</reference>
<dbReference type="EMBL" id="JAHCVI010000006">
    <property type="protein sequence ID" value="KAG7284600.1"/>
    <property type="molecule type" value="Genomic_DNA"/>
</dbReference>
<dbReference type="SUPFAM" id="SSF51430">
    <property type="entry name" value="NAD(P)-linked oxidoreductase"/>
    <property type="match status" value="1"/>
</dbReference>
<evidence type="ECO:0000259" key="5">
    <source>
        <dbReference type="Pfam" id="PF00248"/>
    </source>
</evidence>
<comment type="similarity">
    <text evidence="1">Belongs to the aldo/keto reductase family.</text>
</comment>
<accession>A0AAD4EP29</accession>
<dbReference type="PANTHER" id="PTHR43827:SF3">
    <property type="entry name" value="NADP-DEPENDENT OXIDOREDUCTASE DOMAIN-CONTAINING PROTEIN"/>
    <property type="match status" value="1"/>
</dbReference>
<dbReference type="Gene3D" id="3.20.20.100">
    <property type="entry name" value="NADP-dependent oxidoreductase domain"/>
    <property type="match status" value="2"/>
</dbReference>
<dbReference type="InterPro" id="IPR020471">
    <property type="entry name" value="AKR"/>
</dbReference>
<evidence type="ECO:0000256" key="3">
    <source>
        <dbReference type="ARBA" id="ARBA00023002"/>
    </source>
</evidence>
<keyword evidence="7" id="KW-1185">Reference proteome</keyword>
<evidence type="ECO:0000313" key="7">
    <source>
        <dbReference type="Proteomes" id="UP001197093"/>
    </source>
</evidence>
<dbReference type="CDD" id="cd19071">
    <property type="entry name" value="AKR_AKR1-5-like"/>
    <property type="match status" value="1"/>
</dbReference>
<dbReference type="PANTHER" id="PTHR43827">
    <property type="entry name" value="2,5-DIKETO-D-GLUCONIC ACID REDUCTASE"/>
    <property type="match status" value="1"/>
</dbReference>
<feature type="domain" description="NADP-dependent oxidoreductase" evidence="5">
    <location>
        <begin position="132"/>
        <end position="192"/>
    </location>
</feature>